<dbReference type="NCBIfam" id="TIGR00132">
    <property type="entry name" value="gatA"/>
    <property type="match status" value="1"/>
</dbReference>
<feature type="domain" description="Amidase" evidence="8">
    <location>
        <begin position="24"/>
        <end position="476"/>
    </location>
</feature>
<keyword evidence="4 7" id="KW-0067">ATP-binding</keyword>
<evidence type="ECO:0000256" key="6">
    <source>
        <dbReference type="ARBA" id="ARBA00047407"/>
    </source>
</evidence>
<organism evidence="9 10">
    <name type="scientific">Candidatus Colwellbacteria bacterium RIFCSPLOWO2_01_FULL_48_10</name>
    <dbReference type="NCBI Taxonomy" id="1797690"/>
    <lineage>
        <taxon>Bacteria</taxon>
        <taxon>Candidatus Colwelliibacteriota</taxon>
    </lineage>
</organism>
<keyword evidence="3 7" id="KW-0547">Nucleotide-binding</keyword>
<evidence type="ECO:0000313" key="9">
    <source>
        <dbReference type="EMBL" id="OGY59260.1"/>
    </source>
</evidence>
<keyword evidence="2 7" id="KW-0436">Ligase</keyword>
<evidence type="ECO:0000313" key="10">
    <source>
        <dbReference type="Proteomes" id="UP000178744"/>
    </source>
</evidence>
<evidence type="ECO:0000256" key="5">
    <source>
        <dbReference type="ARBA" id="ARBA00022917"/>
    </source>
</evidence>
<dbReference type="EMBL" id="MHIY01000028">
    <property type="protein sequence ID" value="OGY59260.1"/>
    <property type="molecule type" value="Genomic_DNA"/>
</dbReference>
<comment type="catalytic activity">
    <reaction evidence="6 7">
        <text>L-glutamyl-tRNA(Gln) + L-glutamine + ATP + H2O = L-glutaminyl-tRNA(Gln) + L-glutamate + ADP + phosphate + H(+)</text>
        <dbReference type="Rhea" id="RHEA:17521"/>
        <dbReference type="Rhea" id="RHEA-COMP:9681"/>
        <dbReference type="Rhea" id="RHEA-COMP:9684"/>
        <dbReference type="ChEBI" id="CHEBI:15377"/>
        <dbReference type="ChEBI" id="CHEBI:15378"/>
        <dbReference type="ChEBI" id="CHEBI:29985"/>
        <dbReference type="ChEBI" id="CHEBI:30616"/>
        <dbReference type="ChEBI" id="CHEBI:43474"/>
        <dbReference type="ChEBI" id="CHEBI:58359"/>
        <dbReference type="ChEBI" id="CHEBI:78520"/>
        <dbReference type="ChEBI" id="CHEBI:78521"/>
        <dbReference type="ChEBI" id="CHEBI:456216"/>
        <dbReference type="EC" id="6.3.5.7"/>
    </reaction>
</comment>
<sequence>MKTNNLTIKSFRDSLAKREISAYETTKLFLDEIDESDGKISAYLDVYRDEALETAHNADLAAAKGEKLGLLSGVPIALKDNMLLEGKRTTAGSKILKDYIASYDGTVVRKLKEAGAIFLGKTNLDEFAMGSSTENSAFKITRNPHDLSRVPGGSSGGSAAAVAGNMALASLGSDTGGSIRQPASLCGVVGLKPTYGAVSRYGLIAMSSSLDQIGPLTRTVEDAAIVFDVIRGLDKYDATSFDPSYGDDLLNPDLKKISGMTVGIPDEYFGEGLDGEVAAAMEEVIAEFKSKGVKFKEVSLPHSKYALSVYYIIQPAEVSTNLARFDGIRYGTRGKSAKLLDLYYDNKSAGFGPEPKRRIILGTYVLSAGHYDAYYGQAQKVRALIKSDFDKVFSSGVDVILGPVAPTPAFKIGEKAANPLQMYLSDIFTIPANLAGLPGISIPVKGRGGLSTLLGAGKLPIGFQLIGRKWREADILGMGRLYER</sequence>
<dbReference type="STRING" id="1797690.A3B23_03545"/>
<feature type="active site" description="Charge relay system" evidence="7">
    <location>
        <position position="154"/>
    </location>
</feature>
<dbReference type="Gene3D" id="3.90.1300.10">
    <property type="entry name" value="Amidase signature (AS) domain"/>
    <property type="match status" value="1"/>
</dbReference>
<evidence type="ECO:0000256" key="7">
    <source>
        <dbReference type="HAMAP-Rule" id="MF_00120"/>
    </source>
</evidence>
<keyword evidence="5 7" id="KW-0648">Protein biosynthesis</keyword>
<dbReference type="PANTHER" id="PTHR11895:SF151">
    <property type="entry name" value="GLUTAMYL-TRNA(GLN) AMIDOTRANSFERASE SUBUNIT A"/>
    <property type="match status" value="1"/>
</dbReference>
<proteinExistence type="inferred from homology"/>
<comment type="function">
    <text evidence="7">Allows the formation of correctly charged Gln-tRNA(Gln) through the transamidation of misacylated Glu-tRNA(Gln) in organisms which lack glutaminyl-tRNA synthetase. The reaction takes place in the presence of glutamine and ATP through an activated gamma-phospho-Glu-tRNA(Gln).</text>
</comment>
<dbReference type="InterPro" id="IPR036928">
    <property type="entry name" value="AS_sf"/>
</dbReference>
<dbReference type="AlphaFoldDB" id="A0A1G1Z5S9"/>
<evidence type="ECO:0000256" key="4">
    <source>
        <dbReference type="ARBA" id="ARBA00022840"/>
    </source>
</evidence>
<dbReference type="InterPro" id="IPR000120">
    <property type="entry name" value="Amidase"/>
</dbReference>
<gene>
    <name evidence="7" type="primary">gatA</name>
    <name evidence="9" type="ORF">A3B23_03545</name>
</gene>
<feature type="active site" description="Charge relay system" evidence="7">
    <location>
        <position position="79"/>
    </location>
</feature>
<dbReference type="GO" id="GO:0006412">
    <property type="term" value="P:translation"/>
    <property type="evidence" value="ECO:0007669"/>
    <property type="project" value="UniProtKB-UniRule"/>
</dbReference>
<dbReference type="Proteomes" id="UP000178744">
    <property type="component" value="Unassembled WGS sequence"/>
</dbReference>
<dbReference type="PANTHER" id="PTHR11895">
    <property type="entry name" value="TRANSAMIDASE"/>
    <property type="match status" value="1"/>
</dbReference>
<dbReference type="GO" id="GO:0005524">
    <property type="term" value="F:ATP binding"/>
    <property type="evidence" value="ECO:0007669"/>
    <property type="project" value="UniProtKB-KW"/>
</dbReference>
<evidence type="ECO:0000256" key="3">
    <source>
        <dbReference type="ARBA" id="ARBA00022741"/>
    </source>
</evidence>
<dbReference type="GO" id="GO:0030956">
    <property type="term" value="C:glutamyl-tRNA(Gln) amidotransferase complex"/>
    <property type="evidence" value="ECO:0007669"/>
    <property type="project" value="InterPro"/>
</dbReference>
<dbReference type="PROSITE" id="PS00571">
    <property type="entry name" value="AMIDASES"/>
    <property type="match status" value="1"/>
</dbReference>
<protein>
    <recommendedName>
        <fullName evidence="7">Glutamyl-tRNA(Gln) amidotransferase subunit A</fullName>
        <shortName evidence="7">Glu-ADT subunit A</shortName>
        <ecNumber evidence="7">6.3.5.7</ecNumber>
    </recommendedName>
</protein>
<dbReference type="SUPFAM" id="SSF75304">
    <property type="entry name" value="Amidase signature (AS) enzymes"/>
    <property type="match status" value="1"/>
</dbReference>
<evidence type="ECO:0000256" key="2">
    <source>
        <dbReference type="ARBA" id="ARBA00022598"/>
    </source>
</evidence>
<comment type="caution">
    <text evidence="9">The sequence shown here is derived from an EMBL/GenBank/DDBJ whole genome shotgun (WGS) entry which is preliminary data.</text>
</comment>
<dbReference type="InterPro" id="IPR004412">
    <property type="entry name" value="GatA"/>
</dbReference>
<dbReference type="HAMAP" id="MF_00120">
    <property type="entry name" value="GatA"/>
    <property type="match status" value="1"/>
</dbReference>
<dbReference type="EC" id="6.3.5.7" evidence="7"/>
<dbReference type="InterPro" id="IPR020556">
    <property type="entry name" value="Amidase_CS"/>
</dbReference>
<accession>A0A1G1Z5S9</accession>
<reference evidence="9 10" key="1">
    <citation type="journal article" date="2016" name="Nat. Commun.">
        <title>Thousands of microbial genomes shed light on interconnected biogeochemical processes in an aquifer system.</title>
        <authorList>
            <person name="Anantharaman K."/>
            <person name="Brown C.T."/>
            <person name="Hug L.A."/>
            <person name="Sharon I."/>
            <person name="Castelle C.J."/>
            <person name="Probst A.J."/>
            <person name="Thomas B.C."/>
            <person name="Singh A."/>
            <person name="Wilkins M.J."/>
            <person name="Karaoz U."/>
            <person name="Brodie E.L."/>
            <person name="Williams K.H."/>
            <person name="Hubbard S.S."/>
            <person name="Banfield J.F."/>
        </authorList>
    </citation>
    <scope>NUCLEOTIDE SEQUENCE [LARGE SCALE GENOMIC DNA]</scope>
</reference>
<evidence type="ECO:0000259" key="8">
    <source>
        <dbReference type="Pfam" id="PF01425"/>
    </source>
</evidence>
<comment type="subunit">
    <text evidence="7">Heterotrimer of A, B and C subunits.</text>
</comment>
<feature type="active site" description="Acyl-ester intermediate" evidence="7">
    <location>
        <position position="178"/>
    </location>
</feature>
<comment type="similarity">
    <text evidence="1 7">Belongs to the amidase family. GatA subfamily.</text>
</comment>
<dbReference type="InterPro" id="IPR023631">
    <property type="entry name" value="Amidase_dom"/>
</dbReference>
<dbReference type="Pfam" id="PF01425">
    <property type="entry name" value="Amidase"/>
    <property type="match status" value="1"/>
</dbReference>
<evidence type="ECO:0000256" key="1">
    <source>
        <dbReference type="ARBA" id="ARBA00008069"/>
    </source>
</evidence>
<dbReference type="GO" id="GO:0050567">
    <property type="term" value="F:glutaminyl-tRNA synthase (glutamine-hydrolyzing) activity"/>
    <property type="evidence" value="ECO:0007669"/>
    <property type="project" value="UniProtKB-UniRule"/>
</dbReference>
<name>A0A1G1Z5S9_9BACT</name>